<dbReference type="AlphaFoldDB" id="A0A9D6V236"/>
<name>A0A9D6V236_9BACT</name>
<feature type="transmembrane region" description="Helical" evidence="1">
    <location>
        <begin position="150"/>
        <end position="174"/>
    </location>
</feature>
<dbReference type="Proteomes" id="UP000807825">
    <property type="component" value="Unassembled WGS sequence"/>
</dbReference>
<feature type="transmembrane region" description="Helical" evidence="1">
    <location>
        <begin position="370"/>
        <end position="393"/>
    </location>
</feature>
<evidence type="ECO:0000256" key="1">
    <source>
        <dbReference type="SAM" id="Phobius"/>
    </source>
</evidence>
<feature type="transmembrane region" description="Helical" evidence="1">
    <location>
        <begin position="224"/>
        <end position="244"/>
    </location>
</feature>
<feature type="transmembrane region" description="Helical" evidence="1">
    <location>
        <begin position="285"/>
        <end position="308"/>
    </location>
</feature>
<feature type="transmembrane region" description="Helical" evidence="1">
    <location>
        <begin position="186"/>
        <end position="204"/>
    </location>
</feature>
<feature type="transmembrane region" description="Helical" evidence="1">
    <location>
        <begin position="66"/>
        <end position="84"/>
    </location>
</feature>
<sequence>MENTVLFSLPALLKILLTFVALLLLNRVLPLYVCLALTSIIIGLWMQMPALSIVQVMLQESFSGPVLALSLAISLILVFSDLLRRSGRLERIVSSLKAITSRPKVSLVVLPALIGLLPMPGGALFSAPMIETALGETRIKPELKLAINYWFRHVMEFMWPLYPGFILALSIFGLEAWKLMLFQAPITIGAIIAGILFILPAVSICQDGVGHVSPDGLRDFAREVFPIAIIIVLMFVLQGCAEAVNRLFGKPVPLSQHLSMAIALIAGIVYLVYADSMSRSDAKSAFFHSGIGSIILMVFAIMAFKGVLEQSGTIAQLRTELQAFRIPEIIVIVLLPLIAGLVTGIAVGFVGSSFPLIATLLPNGENVLPYVILAYGFGFIGMMLSPVHLCFLVTQEYFQTNSLDSYKHFWKPAIFLMPWLAFFFSVYRFAV</sequence>
<reference evidence="2" key="1">
    <citation type="submission" date="2020-07" db="EMBL/GenBank/DDBJ databases">
        <title>Huge and variable diversity of episymbiotic CPR bacteria and DPANN archaea in groundwater ecosystems.</title>
        <authorList>
            <person name="He C.Y."/>
            <person name="Keren R."/>
            <person name="Whittaker M."/>
            <person name="Farag I.F."/>
            <person name="Doudna J."/>
            <person name="Cate J.H.D."/>
            <person name="Banfield J.F."/>
        </authorList>
    </citation>
    <scope>NUCLEOTIDE SEQUENCE</scope>
    <source>
        <strain evidence="2">NC_groundwater_1664_Pr3_B-0.1um_52_9</strain>
    </source>
</reference>
<evidence type="ECO:0000313" key="2">
    <source>
        <dbReference type="EMBL" id="MBI5249235.1"/>
    </source>
</evidence>
<dbReference type="PANTHER" id="PTHR39556:SF1">
    <property type="entry name" value="PROTEIN, PUTATIVE-RELATED"/>
    <property type="match status" value="1"/>
</dbReference>
<keyword evidence="1" id="KW-0472">Membrane</keyword>
<feature type="transmembrane region" description="Helical" evidence="1">
    <location>
        <begin position="413"/>
        <end position="430"/>
    </location>
</feature>
<keyword evidence="1" id="KW-0812">Transmembrane</keyword>
<comment type="caution">
    <text evidence="2">The sequence shown here is derived from an EMBL/GenBank/DDBJ whole genome shotgun (WGS) entry which is preliminary data.</text>
</comment>
<feature type="transmembrane region" description="Helical" evidence="1">
    <location>
        <begin position="6"/>
        <end position="25"/>
    </location>
</feature>
<dbReference type="EMBL" id="JACRDE010000195">
    <property type="protein sequence ID" value="MBI5249235.1"/>
    <property type="molecule type" value="Genomic_DNA"/>
</dbReference>
<gene>
    <name evidence="2" type="ORF">HY912_07055</name>
</gene>
<dbReference type="PANTHER" id="PTHR39556">
    <property type="entry name" value="PROTEIN, PUTATIVE-RELATED"/>
    <property type="match status" value="1"/>
</dbReference>
<protein>
    <submittedName>
        <fullName evidence="2">DUF401 family protein</fullName>
    </submittedName>
</protein>
<dbReference type="InterPro" id="IPR007294">
    <property type="entry name" value="DUF401"/>
</dbReference>
<organism evidence="2 3">
    <name type="scientific">Desulfomonile tiedjei</name>
    <dbReference type="NCBI Taxonomy" id="2358"/>
    <lineage>
        <taxon>Bacteria</taxon>
        <taxon>Pseudomonadati</taxon>
        <taxon>Thermodesulfobacteriota</taxon>
        <taxon>Desulfomonilia</taxon>
        <taxon>Desulfomonilales</taxon>
        <taxon>Desulfomonilaceae</taxon>
        <taxon>Desulfomonile</taxon>
    </lineage>
</organism>
<evidence type="ECO:0000313" key="3">
    <source>
        <dbReference type="Proteomes" id="UP000807825"/>
    </source>
</evidence>
<feature type="transmembrane region" description="Helical" evidence="1">
    <location>
        <begin position="256"/>
        <end position="273"/>
    </location>
</feature>
<feature type="transmembrane region" description="Helical" evidence="1">
    <location>
        <begin position="105"/>
        <end position="130"/>
    </location>
</feature>
<dbReference type="Pfam" id="PF04165">
    <property type="entry name" value="DUF401"/>
    <property type="match status" value="1"/>
</dbReference>
<feature type="transmembrane region" description="Helical" evidence="1">
    <location>
        <begin position="32"/>
        <end position="54"/>
    </location>
</feature>
<proteinExistence type="predicted"/>
<feature type="transmembrane region" description="Helical" evidence="1">
    <location>
        <begin position="329"/>
        <end position="350"/>
    </location>
</feature>
<accession>A0A9D6V236</accession>
<keyword evidence="1" id="KW-1133">Transmembrane helix</keyword>